<organism evidence="2 3">
    <name type="scientific">Moniliophthora roreri</name>
    <name type="common">Frosty pod rot fungus</name>
    <name type="synonym">Monilia roreri</name>
    <dbReference type="NCBI Taxonomy" id="221103"/>
    <lineage>
        <taxon>Eukaryota</taxon>
        <taxon>Fungi</taxon>
        <taxon>Dikarya</taxon>
        <taxon>Basidiomycota</taxon>
        <taxon>Agaricomycotina</taxon>
        <taxon>Agaricomycetes</taxon>
        <taxon>Agaricomycetidae</taxon>
        <taxon>Agaricales</taxon>
        <taxon>Marasmiineae</taxon>
        <taxon>Marasmiaceae</taxon>
        <taxon>Moniliophthora</taxon>
    </lineage>
</organism>
<sequence>MESEPFPTEQEIFEQSTQVFTITIAVHYFVYGFYTLLFGISIYVLLRKKKPQYQIHCLFTTTLFLLATAAISLNTATECSALIQTAYTDSSNRLSVVALVLIPFTNMVSDAVLLWRCYLVWERRIKAIILPAVLCVVNDVLVIFLFWKAKGVDTGWSMGIFIFATVFTNLLLTLMIAGRICHVSRVAAKLLGKNVQQTYQTIIAIILESGIIYPLGLSILGGFAVPTQNISVLASLLLRHLWIPLAGIAPTLIIIRVGLEITHQSVESTLTTFQAAGRTGAGPVIGVLPSSRRRHSFATVMSSRSEIFPDLEARKEQ</sequence>
<dbReference type="AlphaFoldDB" id="A0A0W0FAC6"/>
<feature type="transmembrane region" description="Helical" evidence="1">
    <location>
        <begin position="94"/>
        <end position="115"/>
    </location>
</feature>
<accession>A0A0W0FAC6</accession>
<proteinExistence type="predicted"/>
<evidence type="ECO:0000313" key="3">
    <source>
        <dbReference type="Proteomes" id="UP000054988"/>
    </source>
</evidence>
<feature type="transmembrane region" description="Helical" evidence="1">
    <location>
        <begin position="53"/>
        <end position="74"/>
    </location>
</feature>
<protein>
    <submittedName>
        <fullName evidence="2">Uncharacterized protein</fullName>
    </submittedName>
</protein>
<feature type="transmembrane region" description="Helical" evidence="1">
    <location>
        <begin position="159"/>
        <end position="181"/>
    </location>
</feature>
<reference evidence="2 3" key="1">
    <citation type="submission" date="2015-12" db="EMBL/GenBank/DDBJ databases">
        <title>Draft genome sequence of Moniliophthora roreri, the causal agent of frosty pod rot of cacao.</title>
        <authorList>
            <person name="Aime M.C."/>
            <person name="Diaz-Valderrama J.R."/>
            <person name="Kijpornyongpan T."/>
            <person name="Phillips-Mora W."/>
        </authorList>
    </citation>
    <scope>NUCLEOTIDE SEQUENCE [LARGE SCALE GENOMIC DNA]</scope>
    <source>
        <strain evidence="2 3">MCA 2952</strain>
    </source>
</reference>
<name>A0A0W0FAC6_MONRR</name>
<dbReference type="EMBL" id="LATX01002183">
    <property type="protein sequence ID" value="KTB33237.1"/>
    <property type="molecule type" value="Genomic_DNA"/>
</dbReference>
<keyword evidence="1" id="KW-0472">Membrane</keyword>
<keyword evidence="1" id="KW-0812">Transmembrane</keyword>
<feature type="transmembrane region" description="Helical" evidence="1">
    <location>
        <begin position="127"/>
        <end position="147"/>
    </location>
</feature>
<comment type="caution">
    <text evidence="2">The sequence shown here is derived from an EMBL/GenBank/DDBJ whole genome shotgun (WGS) entry which is preliminary data.</text>
</comment>
<feature type="transmembrane region" description="Helical" evidence="1">
    <location>
        <begin position="202"/>
        <end position="225"/>
    </location>
</feature>
<feature type="transmembrane region" description="Helical" evidence="1">
    <location>
        <begin position="20"/>
        <end position="46"/>
    </location>
</feature>
<evidence type="ECO:0000313" key="2">
    <source>
        <dbReference type="EMBL" id="KTB33237.1"/>
    </source>
</evidence>
<keyword evidence="1" id="KW-1133">Transmembrane helix</keyword>
<feature type="transmembrane region" description="Helical" evidence="1">
    <location>
        <begin position="237"/>
        <end position="259"/>
    </location>
</feature>
<dbReference type="Proteomes" id="UP000054988">
    <property type="component" value="Unassembled WGS sequence"/>
</dbReference>
<evidence type="ECO:0000256" key="1">
    <source>
        <dbReference type="SAM" id="Phobius"/>
    </source>
</evidence>
<gene>
    <name evidence="2" type="ORF">WG66_14182</name>
</gene>